<dbReference type="OrthoDB" id="5368544at2"/>
<dbReference type="Proteomes" id="UP000322981">
    <property type="component" value="Unassembled WGS sequence"/>
</dbReference>
<evidence type="ECO:0000313" key="2">
    <source>
        <dbReference type="Proteomes" id="UP000322981"/>
    </source>
</evidence>
<accession>A0A5M8FLW4</accession>
<reference evidence="1 2" key="1">
    <citation type="submission" date="2019-09" db="EMBL/GenBank/DDBJ databases">
        <title>Whole-genome sequence of the purple sulfur bacterium Thiohalocapsa marina DSM 19078.</title>
        <authorList>
            <person name="Kyndt J.A."/>
            <person name="Meyer T.E."/>
        </authorList>
    </citation>
    <scope>NUCLEOTIDE SEQUENCE [LARGE SCALE GENOMIC DNA]</scope>
    <source>
        <strain evidence="1 2">DSM 19078</strain>
    </source>
</reference>
<evidence type="ECO:0008006" key="3">
    <source>
        <dbReference type="Google" id="ProtNLM"/>
    </source>
</evidence>
<sequence length="154" mass="16962">MERRTGAHLLLAIVLAIGVGAARAAEPVLVVMDPASGLDRLTREQVINIFLGRFRRLPNAQAAVPIDRSRDEALMTDFYRLLVDKSPAEIRAYWARLVFSGKTEPPQKAHDLDDMIERLANTPGAVAYIRPDELSERLRVVLGLGLGLGPEPGR</sequence>
<dbReference type="EMBL" id="VWXX01000007">
    <property type="protein sequence ID" value="KAA6185838.1"/>
    <property type="molecule type" value="Genomic_DNA"/>
</dbReference>
<gene>
    <name evidence="1" type="ORF">F2Q65_07515</name>
</gene>
<name>A0A5M8FLW4_9GAMM</name>
<keyword evidence="2" id="KW-1185">Reference proteome</keyword>
<dbReference type="Gene3D" id="3.40.190.10">
    <property type="entry name" value="Periplasmic binding protein-like II"/>
    <property type="match status" value="1"/>
</dbReference>
<proteinExistence type="predicted"/>
<protein>
    <recommendedName>
        <fullName evidence="3">Phosphate ABC transporter substrate-binding protein</fullName>
    </recommendedName>
</protein>
<dbReference type="AlphaFoldDB" id="A0A5M8FLW4"/>
<dbReference type="RefSeq" id="WP_150091999.1">
    <property type="nucleotide sequence ID" value="NZ_JBFUOH010000001.1"/>
</dbReference>
<organism evidence="1 2">
    <name type="scientific">Thiohalocapsa marina</name>
    <dbReference type="NCBI Taxonomy" id="424902"/>
    <lineage>
        <taxon>Bacteria</taxon>
        <taxon>Pseudomonadati</taxon>
        <taxon>Pseudomonadota</taxon>
        <taxon>Gammaproteobacteria</taxon>
        <taxon>Chromatiales</taxon>
        <taxon>Chromatiaceae</taxon>
        <taxon>Thiohalocapsa</taxon>
    </lineage>
</organism>
<comment type="caution">
    <text evidence="1">The sequence shown here is derived from an EMBL/GenBank/DDBJ whole genome shotgun (WGS) entry which is preliminary data.</text>
</comment>
<dbReference type="SUPFAM" id="SSF53850">
    <property type="entry name" value="Periplasmic binding protein-like II"/>
    <property type="match status" value="1"/>
</dbReference>
<evidence type="ECO:0000313" key="1">
    <source>
        <dbReference type="EMBL" id="KAA6185838.1"/>
    </source>
</evidence>